<feature type="domain" description="HECT" evidence="3">
    <location>
        <begin position="1986"/>
        <end position="2131"/>
    </location>
</feature>
<dbReference type="InterPro" id="IPR035983">
    <property type="entry name" value="Hect_E3_ubiquitin_ligase"/>
</dbReference>
<name>A0ABR2HB69_9EUKA</name>
<evidence type="ECO:0000256" key="1">
    <source>
        <dbReference type="ARBA" id="ARBA00022786"/>
    </source>
</evidence>
<evidence type="ECO:0000256" key="2">
    <source>
        <dbReference type="PROSITE-ProRule" id="PRU00104"/>
    </source>
</evidence>
<dbReference type="Gene3D" id="3.90.1750.10">
    <property type="entry name" value="Hect, E3 ligase catalytic domains"/>
    <property type="match status" value="1"/>
</dbReference>
<feature type="domain" description="HECT" evidence="3">
    <location>
        <begin position="1872"/>
        <end position="1926"/>
    </location>
</feature>
<comment type="caution">
    <text evidence="4">The sequence shown here is derived from an EMBL/GenBank/DDBJ whole genome shotgun (WGS) entry which is preliminary data.</text>
</comment>
<dbReference type="PROSITE" id="PS50237">
    <property type="entry name" value="HECT"/>
    <property type="match status" value="2"/>
</dbReference>
<reference evidence="4 5" key="1">
    <citation type="submission" date="2024-04" db="EMBL/GenBank/DDBJ databases">
        <title>Tritrichomonas musculus Genome.</title>
        <authorList>
            <person name="Alves-Ferreira E."/>
            <person name="Grigg M."/>
            <person name="Lorenzi H."/>
            <person name="Galac M."/>
        </authorList>
    </citation>
    <scope>NUCLEOTIDE SEQUENCE [LARGE SCALE GENOMIC DNA]</scope>
    <source>
        <strain evidence="4 5">EAF2021</strain>
    </source>
</reference>
<dbReference type="PANTHER" id="PTHR46654">
    <property type="entry name" value="E3 UBIQUITIN-PROTEIN LIGASE HECTD3"/>
    <property type="match status" value="1"/>
</dbReference>
<dbReference type="InterPro" id="IPR042469">
    <property type="entry name" value="HECTD3"/>
</dbReference>
<sequence>MDTQNENSQNQYLSLPEKFIIPEYKFEPDGPNYANEVKGALSQVKNNFVQLSFFTDNLQENLYSSQKNERTIIEASKMIYQSSDFQVVPKEEREVREFIEHANLCAKNPEILDFLIRVNYIYDSFPSLTPRLDDLLLYISMQNEYPLIKLALISQLFSVPSRKVEEKIYEFEMIDMTSPGEIVCCIFDEKKQEIIPLTINDQFFQVKEDSIYVRYYKHDYVFTPSTQTVSFCQTGHNKRVSTKKFSDFLIDSEEKVEEIGVFNDQLCFVQRVKSSSNLRVTLFKKGILVHDIIRKDYIIDLGEEVCEKCKMFQNNLLIFLTNGKKYLYNIAKHLLVKEPIVPQFFYEFSKNSIYDKTNEVFILTNSDNDKLVYQIIKREKKKSNFIQILPPFYGVQTDELISRVCFELLNSSTEIISDLIDGKSSIKTNLVSDPILHIQYALDLAEIIQKNDCNHDSNLCEYCLIALSRFIIINIHQLSSNHQKLADFQLKRITRIFGSMKMSAPHFDTLFGLISIIDYGIYTKSFISNVLYKFVPLLDDKKIMKTSSFILFIKPESVSSMNTKEKMSFLQNKINDFIDIYSELHLDEELIPFITIYLNTLEESLNSKSISNISISSYISALISFLCIMDNKPNLSSVVLSLLIKNLEKLFTRISPAIEKVNKNFMNEESEQNHFSNTKSIYLKIQTEWLDGHSEFSNGISDDNYDPHGFYLFESRKNIPNEIFSVFNEISKDDLIIFLLPNAIVNCIRICYESIEITQDEKDNECYLSYEINHIPKNSKEALPLSSSSSSKQLPKRSSSAIVTSSADEKDFLFSLNEDSILIKRLRKEEKAIFLRNIPKEITDIELLIFKSLLFQSQLIKYAITVNETTQINQQVILAWKTAIKVRTSLRLAKQFEANKKVVHLDLKERYEDYIKSIKEKCEFLLNQSKVNDKLSSNELIKKNYSFITSNLQLNQFFTLSELNSKREEIKKKSLAAIKKMLKLKIPKSFIRSFISCLAKNKVLNEVLTDDDDFYSYLISSDDPFIRLCTFDFIHSDEYFETAKQMKSNEEDPSILRFIDSIIKSNQPSDIAIDNLLEILGKSQYDLDNFNTINNTSNLMRNISEKYESFSELISKLNGFDDISLGVLVTINSIPSISENDLISLIPVLIKIQTQLPTDSNFKTNIILNLYVSCLNRIIKFDYNLFKSRILPNIDLSKYSKFIIENLIKDYNIPDILELYKEMKKKQLDSVEQNENPYFVQLKGNPSSINETFPNVIFSDISDYNFYVFSKPIIDKEAIKFHFKLPDDHETIERKSYVLIGTVDSDDKITGIISYLQCFDNRQYYSTFNDGPEKLTDIILAKKENDVYAFFAYKESCNDYAQISVCENSKSDSPNIPFILIYGTNVTIKYEYCPNFKFDKDINMIPSDIEAVLDLEMTVIPSNIIGNKIHIDNIGDGIIISTNDKNDNAGIVIFDDNGKPLGFAEINISSTKFSVIKESHFLSLLRALSIADDFYDMKFISDYLIKSSNSLISETLLTYFVYSLDIKLLEDVLKDEKLLDRFDKKTFALFIHENIDAIIEAFRNKPSIEILLIKKDLILDPISFIVKIYENLSSSSSSISIIKENVKYKKVQYKESDIDQVKKTFCSICNCGCLEHFSTCRNFVLLFNDILEFLFEYSEETIISNFHKLDQALVIHSLILKCCKPFGIPLLISVLYKNYFPERKYEIPPNTKFVLNFKCKNITLKDTILEANHEYEFDYKAELEIIKPEIPDPLGIIKEFNKTEHIDTFIKIYQNRGEIIRFPIEDLKDKVINSDILFLYLVLFEIFDQSTGIINYHDSLFILKSMTDKLKYLNDELDYPFDDDVLFKFHRYKGNSKNELIFTQFYDKIHSDLAKLRNRAPFCVNFLGEGGIDQGGVRRECITLIYEELTNTSNGFFELQDNGYFIPNKNCSKEVLKVVGAFIGCCLISKNSRDFHLDPKIWAFFISPDLSESGFEDEKFDESTIALKNGFNFIIPEDKISNFTAEDIHKLACGDSLTFEKFISCCSFYNNEIKKVFTEVVSKFSHNELTRLLQFITGSDTIPFVEFKIDIEFKDSRGIKDENKWPLPIAHTCFKSIEICNFENPNILADKLKLAMLTEFINDGRMDFEYLNFS</sequence>
<dbReference type="Gene3D" id="3.30.2410.10">
    <property type="entry name" value="Hect, E3 ligase catalytic domain"/>
    <property type="match status" value="1"/>
</dbReference>
<dbReference type="PANTHER" id="PTHR46654:SF1">
    <property type="entry name" value="E3 UBIQUITIN-PROTEIN LIGASE HECTD3"/>
    <property type="match status" value="1"/>
</dbReference>
<dbReference type="EMBL" id="JAPFFF010000034">
    <property type="protein sequence ID" value="KAK8843703.1"/>
    <property type="molecule type" value="Genomic_DNA"/>
</dbReference>
<accession>A0ABR2HB69</accession>
<evidence type="ECO:0000259" key="3">
    <source>
        <dbReference type="PROSITE" id="PS50237"/>
    </source>
</evidence>
<evidence type="ECO:0000313" key="4">
    <source>
        <dbReference type="EMBL" id="KAK8843703.1"/>
    </source>
</evidence>
<proteinExistence type="predicted"/>
<dbReference type="Proteomes" id="UP001470230">
    <property type="component" value="Unassembled WGS sequence"/>
</dbReference>
<dbReference type="InterPro" id="IPR000569">
    <property type="entry name" value="HECT_dom"/>
</dbReference>
<keyword evidence="5" id="KW-1185">Reference proteome</keyword>
<organism evidence="4 5">
    <name type="scientific">Tritrichomonas musculus</name>
    <dbReference type="NCBI Taxonomy" id="1915356"/>
    <lineage>
        <taxon>Eukaryota</taxon>
        <taxon>Metamonada</taxon>
        <taxon>Parabasalia</taxon>
        <taxon>Tritrichomonadida</taxon>
        <taxon>Tritrichomonadidae</taxon>
        <taxon>Tritrichomonas</taxon>
    </lineage>
</organism>
<dbReference type="SMART" id="SM00119">
    <property type="entry name" value="HECTc"/>
    <property type="match status" value="1"/>
</dbReference>
<keyword evidence="1 2" id="KW-0833">Ubl conjugation pathway</keyword>
<gene>
    <name evidence="4" type="ORF">M9Y10_024767</name>
</gene>
<dbReference type="SUPFAM" id="SSF56204">
    <property type="entry name" value="Hect, E3 ligase catalytic domain"/>
    <property type="match status" value="1"/>
</dbReference>
<comment type="caution">
    <text evidence="2">Lacks conserved residue(s) required for the propagation of feature annotation.</text>
</comment>
<feature type="active site" description="Glycyl thioester intermediate" evidence="2">
    <location>
        <position position="2093"/>
    </location>
</feature>
<dbReference type="Pfam" id="PF00632">
    <property type="entry name" value="HECT"/>
    <property type="match status" value="1"/>
</dbReference>
<protein>
    <recommendedName>
        <fullName evidence="3">HECT domain-containing protein</fullName>
    </recommendedName>
</protein>
<evidence type="ECO:0000313" key="5">
    <source>
        <dbReference type="Proteomes" id="UP001470230"/>
    </source>
</evidence>